<dbReference type="PANTHER" id="PTHR42977">
    <property type="entry name" value="HYDROLASE-RELATED"/>
    <property type="match status" value="1"/>
</dbReference>
<protein>
    <submittedName>
        <fullName evidence="2">Pimeloyl-ACP methyl ester carboxylesterase</fullName>
    </submittedName>
</protein>
<dbReference type="OrthoDB" id="5431692at2"/>
<dbReference type="SUPFAM" id="SSF53474">
    <property type="entry name" value="alpha/beta-Hydrolases"/>
    <property type="match status" value="1"/>
</dbReference>
<dbReference type="RefSeq" id="WP_089015425.1">
    <property type="nucleotide sequence ID" value="NZ_LT607754.1"/>
</dbReference>
<dbReference type="EMBL" id="LT607754">
    <property type="protein sequence ID" value="SCG77259.1"/>
    <property type="molecule type" value="Genomic_DNA"/>
</dbReference>
<dbReference type="PRINTS" id="PR00412">
    <property type="entry name" value="EPOXHYDRLASE"/>
</dbReference>
<dbReference type="Pfam" id="PF00561">
    <property type="entry name" value="Abhydrolase_1"/>
    <property type="match status" value="1"/>
</dbReference>
<gene>
    <name evidence="2" type="ORF">GA0070613_6201</name>
</gene>
<dbReference type="InterPro" id="IPR000073">
    <property type="entry name" value="AB_hydrolase_1"/>
</dbReference>
<proteinExistence type="predicted"/>
<keyword evidence="3" id="KW-1185">Reference proteome</keyword>
<accession>A0A1C5K406</accession>
<name>A0A1C5K406_9ACTN</name>
<dbReference type="Gene3D" id="3.40.50.1820">
    <property type="entry name" value="alpha/beta hydrolase"/>
    <property type="match status" value="1"/>
</dbReference>
<dbReference type="AlphaFoldDB" id="A0A1C5K406"/>
<reference evidence="3" key="1">
    <citation type="submission" date="2016-06" db="EMBL/GenBank/DDBJ databases">
        <authorList>
            <person name="Varghese N."/>
            <person name="Submissions Spin"/>
        </authorList>
    </citation>
    <scope>NUCLEOTIDE SEQUENCE [LARGE SCALE GENOMIC DNA]</scope>
    <source>
        <strain evidence="3">DSM 43819</strain>
    </source>
</reference>
<dbReference type="GO" id="GO:0004301">
    <property type="term" value="F:epoxide hydrolase activity"/>
    <property type="evidence" value="ECO:0007669"/>
    <property type="project" value="TreeGrafter"/>
</dbReference>
<dbReference type="InterPro" id="IPR000639">
    <property type="entry name" value="Epox_hydrolase-like"/>
</dbReference>
<dbReference type="PANTHER" id="PTHR42977:SF1">
    <property type="entry name" value="BLR6576 PROTEIN"/>
    <property type="match status" value="1"/>
</dbReference>
<sequence length="298" mass="33356">MVGGTHHRTATVDGLDVFYREAGPPDAPPLVLLHGFPTSSHMFRELIPALADQYHVVAPDHIGFGYSSAPSLADFPYTFDALTDVTASLLDQLDIRRYAVYMQDYGAPIALRLLLRRPESISAIITQSGNAYQEGFVEAFWKPLFTYAKEPGPKTEAAARQAFTEEMVRWQYETGVPDVSLVSPDAWRHAMEVLARPGNDENQLQLFRDYKTNLDIYPQAQECFRQTQLPLLAVWGANDEIFGPDGARAFARDLPDAEIHLLDTGHFALETHVGEIAGHIREFLGRLQLQPMMAVSKR</sequence>
<evidence type="ECO:0000259" key="1">
    <source>
        <dbReference type="Pfam" id="PF00561"/>
    </source>
</evidence>
<dbReference type="Proteomes" id="UP000198221">
    <property type="component" value="Chromosome I"/>
</dbReference>
<dbReference type="FunFam" id="3.40.50.1820:FF:000173">
    <property type="entry name" value="Alpha/beta hydrolase"/>
    <property type="match status" value="1"/>
</dbReference>
<feature type="domain" description="AB hydrolase-1" evidence="1">
    <location>
        <begin position="28"/>
        <end position="272"/>
    </location>
</feature>
<evidence type="ECO:0000313" key="2">
    <source>
        <dbReference type="EMBL" id="SCG77259.1"/>
    </source>
</evidence>
<organism evidence="2 3">
    <name type="scientific">Micromonospora inositola</name>
    <dbReference type="NCBI Taxonomy" id="47865"/>
    <lineage>
        <taxon>Bacteria</taxon>
        <taxon>Bacillati</taxon>
        <taxon>Actinomycetota</taxon>
        <taxon>Actinomycetes</taxon>
        <taxon>Micromonosporales</taxon>
        <taxon>Micromonosporaceae</taxon>
        <taxon>Micromonospora</taxon>
    </lineage>
</organism>
<dbReference type="InterPro" id="IPR051340">
    <property type="entry name" value="Haloalkane_dehalogenase"/>
</dbReference>
<evidence type="ECO:0000313" key="3">
    <source>
        <dbReference type="Proteomes" id="UP000198221"/>
    </source>
</evidence>
<dbReference type="InterPro" id="IPR029058">
    <property type="entry name" value="AB_hydrolase_fold"/>
</dbReference>